<evidence type="ECO:0000313" key="3">
    <source>
        <dbReference type="Proteomes" id="UP001597387"/>
    </source>
</evidence>
<evidence type="ECO:0000313" key="2">
    <source>
        <dbReference type="EMBL" id="MFD2162247.1"/>
    </source>
</evidence>
<dbReference type="RefSeq" id="WP_255903996.1">
    <property type="nucleotide sequence ID" value="NZ_JAFMZO010000003.1"/>
</dbReference>
<evidence type="ECO:0000259" key="1">
    <source>
        <dbReference type="Pfam" id="PF02627"/>
    </source>
</evidence>
<dbReference type="InterPro" id="IPR004675">
    <property type="entry name" value="AhpD_core"/>
</dbReference>
<dbReference type="EMBL" id="JBHUHZ010000001">
    <property type="protein sequence ID" value="MFD2162247.1"/>
    <property type="molecule type" value="Genomic_DNA"/>
</dbReference>
<comment type="caution">
    <text evidence="2">The sequence shown here is derived from an EMBL/GenBank/DDBJ whole genome shotgun (WGS) entry which is preliminary data.</text>
</comment>
<dbReference type="PANTHER" id="PTHR34846">
    <property type="entry name" value="4-CARBOXYMUCONOLACTONE DECARBOXYLASE FAMILY PROTEIN (AFU_ORTHOLOGUE AFUA_6G11590)"/>
    <property type="match status" value="1"/>
</dbReference>
<reference evidence="3" key="1">
    <citation type="journal article" date="2019" name="Int. J. Syst. Evol. Microbiol.">
        <title>The Global Catalogue of Microorganisms (GCM) 10K type strain sequencing project: providing services to taxonomists for standard genome sequencing and annotation.</title>
        <authorList>
            <consortium name="The Broad Institute Genomics Platform"/>
            <consortium name="The Broad Institute Genome Sequencing Center for Infectious Disease"/>
            <person name="Wu L."/>
            <person name="Ma J."/>
        </authorList>
    </citation>
    <scope>NUCLEOTIDE SEQUENCE [LARGE SCALE GENOMIC DNA]</scope>
    <source>
        <strain evidence="3">KCTC 42217</strain>
    </source>
</reference>
<name>A0ABW4ZL32_9SPHI</name>
<sequence length="151" mass="17721">MERITYSEWPEGLYPALKQVQDYIDRSGLDHRMLELMRTRVSQINDCAYCLDMHFKEAVHAGEDPIRLISVSAWRETPYYSPQERAVLEFAERLTQMRPEEDSADIHDKLRKYFSQQEIALLTLAVIQINSWNRLKRSFGSIPGKYKVGSH</sequence>
<keyword evidence="3" id="KW-1185">Reference proteome</keyword>
<dbReference type="Gene3D" id="1.20.1290.10">
    <property type="entry name" value="AhpD-like"/>
    <property type="match status" value="1"/>
</dbReference>
<feature type="domain" description="Carboxymuconolactone decarboxylase-like" evidence="1">
    <location>
        <begin position="17"/>
        <end position="92"/>
    </location>
</feature>
<dbReference type="InterPro" id="IPR029032">
    <property type="entry name" value="AhpD-like"/>
</dbReference>
<dbReference type="Proteomes" id="UP001597387">
    <property type="component" value="Unassembled WGS sequence"/>
</dbReference>
<dbReference type="PANTHER" id="PTHR34846:SF10">
    <property type="entry name" value="CYTOPLASMIC PROTEIN"/>
    <property type="match status" value="1"/>
</dbReference>
<dbReference type="InterPro" id="IPR003779">
    <property type="entry name" value="CMD-like"/>
</dbReference>
<proteinExistence type="predicted"/>
<gene>
    <name evidence="2" type="ORF">ACFSJU_07570</name>
</gene>
<dbReference type="SUPFAM" id="SSF69118">
    <property type="entry name" value="AhpD-like"/>
    <property type="match status" value="1"/>
</dbReference>
<dbReference type="Pfam" id="PF02627">
    <property type="entry name" value="CMD"/>
    <property type="match status" value="1"/>
</dbReference>
<accession>A0ABW4ZL32</accession>
<protein>
    <submittedName>
        <fullName evidence="2">Carboxymuconolactone decarboxylase family protein</fullName>
    </submittedName>
</protein>
<organism evidence="2 3">
    <name type="scientific">Paradesertivirga mongoliensis</name>
    <dbReference type="NCBI Taxonomy" id="2100740"/>
    <lineage>
        <taxon>Bacteria</taxon>
        <taxon>Pseudomonadati</taxon>
        <taxon>Bacteroidota</taxon>
        <taxon>Sphingobacteriia</taxon>
        <taxon>Sphingobacteriales</taxon>
        <taxon>Sphingobacteriaceae</taxon>
        <taxon>Paradesertivirga</taxon>
    </lineage>
</organism>
<dbReference type="NCBIfam" id="TIGR00778">
    <property type="entry name" value="ahpD_dom"/>
    <property type="match status" value="1"/>
</dbReference>